<keyword evidence="2" id="KW-1185">Reference proteome</keyword>
<comment type="caution">
    <text evidence="1">The sequence shown here is derived from an EMBL/GenBank/DDBJ whole genome shotgun (WGS) entry which is preliminary data.</text>
</comment>
<reference evidence="1" key="1">
    <citation type="submission" date="2023-05" db="EMBL/GenBank/DDBJ databases">
        <title>Nepenthes gracilis genome sequencing.</title>
        <authorList>
            <person name="Fukushima K."/>
        </authorList>
    </citation>
    <scope>NUCLEOTIDE SEQUENCE</scope>
    <source>
        <strain evidence="1">SING2019-196</strain>
    </source>
</reference>
<dbReference type="AlphaFoldDB" id="A0AAD3S3Z3"/>
<evidence type="ECO:0000313" key="1">
    <source>
        <dbReference type="EMBL" id="GMH04024.1"/>
    </source>
</evidence>
<evidence type="ECO:0000313" key="2">
    <source>
        <dbReference type="Proteomes" id="UP001279734"/>
    </source>
</evidence>
<proteinExistence type="predicted"/>
<dbReference type="EMBL" id="BSYO01000004">
    <property type="protein sequence ID" value="GMH04024.1"/>
    <property type="molecule type" value="Genomic_DNA"/>
</dbReference>
<organism evidence="1 2">
    <name type="scientific">Nepenthes gracilis</name>
    <name type="common">Slender pitcher plant</name>
    <dbReference type="NCBI Taxonomy" id="150966"/>
    <lineage>
        <taxon>Eukaryota</taxon>
        <taxon>Viridiplantae</taxon>
        <taxon>Streptophyta</taxon>
        <taxon>Embryophyta</taxon>
        <taxon>Tracheophyta</taxon>
        <taxon>Spermatophyta</taxon>
        <taxon>Magnoliopsida</taxon>
        <taxon>eudicotyledons</taxon>
        <taxon>Gunneridae</taxon>
        <taxon>Pentapetalae</taxon>
        <taxon>Caryophyllales</taxon>
        <taxon>Nepenthaceae</taxon>
        <taxon>Nepenthes</taxon>
    </lineage>
</organism>
<sequence length="97" mass="10306">MVGILDASQRCKGAPNMLVMEQRTAVVVKAVLRCLDFHGEGTRMKKSSSHFQQPMDGAIVGQLPAACGRHQWPFVQPLTAGGLGGALLPAINIGFGY</sequence>
<accession>A0AAD3S3Z3</accession>
<dbReference type="Proteomes" id="UP001279734">
    <property type="component" value="Unassembled WGS sequence"/>
</dbReference>
<gene>
    <name evidence="1" type="ORF">Nepgr_005863</name>
</gene>
<protein>
    <submittedName>
        <fullName evidence="1">Uncharacterized protein</fullName>
    </submittedName>
</protein>
<name>A0AAD3S3Z3_NEPGR</name>